<evidence type="ECO:0000313" key="2">
    <source>
        <dbReference type="EMBL" id="BDX08353.1"/>
    </source>
</evidence>
<protein>
    <recommendedName>
        <fullName evidence="4">DUF2798 domain-containing protein</fullName>
    </recommendedName>
</protein>
<feature type="transmembrane region" description="Helical" evidence="1">
    <location>
        <begin position="20"/>
        <end position="42"/>
    </location>
</feature>
<gene>
    <name evidence="2" type="ORF">MACH26_38740</name>
</gene>
<proteinExistence type="predicted"/>
<dbReference type="AlphaFoldDB" id="A0AA48HYV1"/>
<keyword evidence="3" id="KW-1185">Reference proteome</keyword>
<dbReference type="Pfam" id="PF11391">
    <property type="entry name" value="DUF2798"/>
    <property type="match status" value="1"/>
</dbReference>
<sequence length="56" mass="6469">MALVVTLKLYDGNQSLFFTWFNSWLSSWVISYPCLLVVIPLVKRIVAWVTHPAKSE</sequence>
<name>A0AA48HYV1_9ALTE</name>
<evidence type="ECO:0008006" key="4">
    <source>
        <dbReference type="Google" id="ProtNLM"/>
    </source>
</evidence>
<keyword evidence="1" id="KW-0812">Transmembrane</keyword>
<dbReference type="EMBL" id="AP027272">
    <property type="protein sequence ID" value="BDX08353.1"/>
    <property type="molecule type" value="Genomic_DNA"/>
</dbReference>
<dbReference type="InterPro" id="IPR021529">
    <property type="entry name" value="DUF2798"/>
</dbReference>
<reference evidence="2" key="1">
    <citation type="submission" date="2023-01" db="EMBL/GenBank/DDBJ databases">
        <title>Complete genome sequence of Planctobacterium marinum strain Dej080120_11.</title>
        <authorList>
            <person name="Ueki S."/>
            <person name="Maruyama F."/>
        </authorList>
    </citation>
    <scope>NUCLEOTIDE SEQUENCE</scope>
    <source>
        <strain evidence="2">Dej080120_11</strain>
    </source>
</reference>
<accession>A0AA48HYV1</accession>
<dbReference type="KEGG" id="pmaw:MACH26_38740"/>
<organism evidence="2 3">
    <name type="scientific">Planctobacterium marinum</name>
    <dbReference type="NCBI Taxonomy" id="1631968"/>
    <lineage>
        <taxon>Bacteria</taxon>
        <taxon>Pseudomonadati</taxon>
        <taxon>Pseudomonadota</taxon>
        <taxon>Gammaproteobacteria</taxon>
        <taxon>Alteromonadales</taxon>
        <taxon>Alteromonadaceae</taxon>
        <taxon>Planctobacterium</taxon>
    </lineage>
</organism>
<keyword evidence="1" id="KW-0472">Membrane</keyword>
<keyword evidence="1" id="KW-1133">Transmembrane helix</keyword>
<dbReference type="Proteomes" id="UP001333710">
    <property type="component" value="Chromosome"/>
</dbReference>
<evidence type="ECO:0000313" key="3">
    <source>
        <dbReference type="Proteomes" id="UP001333710"/>
    </source>
</evidence>
<evidence type="ECO:0000256" key="1">
    <source>
        <dbReference type="SAM" id="Phobius"/>
    </source>
</evidence>